<gene>
    <name evidence="2" type="ORF">GCM10010961_28770</name>
</gene>
<dbReference type="AlphaFoldDB" id="A0A8J3H8Y8"/>
<proteinExistence type="predicted"/>
<keyword evidence="1" id="KW-0175">Coiled coil</keyword>
<reference evidence="2" key="1">
    <citation type="journal article" date="2014" name="Int. J. Syst. Evol. Microbiol.">
        <title>Complete genome sequence of Corynebacterium casei LMG S-19264T (=DSM 44701T), isolated from a smear-ripened cheese.</title>
        <authorList>
            <consortium name="US DOE Joint Genome Institute (JGI-PGF)"/>
            <person name="Walter F."/>
            <person name="Albersmeier A."/>
            <person name="Kalinowski J."/>
            <person name="Ruckert C."/>
        </authorList>
    </citation>
    <scope>NUCLEOTIDE SEQUENCE</scope>
    <source>
        <strain evidence="2">CGMCC 1.7081</strain>
    </source>
</reference>
<dbReference type="RefSeq" id="WP_028094197.1">
    <property type="nucleotide sequence ID" value="NZ_BNAP01000014.1"/>
</dbReference>
<dbReference type="Proteomes" id="UP000611500">
    <property type="component" value="Unassembled WGS sequence"/>
</dbReference>
<organism evidence="2 3">
    <name type="scientific">Pseudodonghicola xiamenensis</name>
    <dbReference type="NCBI Taxonomy" id="337702"/>
    <lineage>
        <taxon>Bacteria</taxon>
        <taxon>Pseudomonadati</taxon>
        <taxon>Pseudomonadota</taxon>
        <taxon>Alphaproteobacteria</taxon>
        <taxon>Rhodobacterales</taxon>
        <taxon>Paracoccaceae</taxon>
        <taxon>Pseudodonghicola</taxon>
    </lineage>
</organism>
<name>A0A8J3H8Y8_9RHOB</name>
<comment type="caution">
    <text evidence="2">The sequence shown here is derived from an EMBL/GenBank/DDBJ whole genome shotgun (WGS) entry which is preliminary data.</text>
</comment>
<feature type="coiled-coil region" evidence="1">
    <location>
        <begin position="43"/>
        <end position="225"/>
    </location>
</feature>
<dbReference type="Gene3D" id="1.10.287.1490">
    <property type="match status" value="1"/>
</dbReference>
<evidence type="ECO:0000313" key="3">
    <source>
        <dbReference type="Proteomes" id="UP000611500"/>
    </source>
</evidence>
<protein>
    <submittedName>
        <fullName evidence="2">Uncharacterized protein</fullName>
    </submittedName>
</protein>
<reference evidence="2" key="2">
    <citation type="submission" date="2020-09" db="EMBL/GenBank/DDBJ databases">
        <authorList>
            <person name="Sun Q."/>
            <person name="Zhou Y."/>
        </authorList>
    </citation>
    <scope>NUCLEOTIDE SEQUENCE</scope>
    <source>
        <strain evidence="2">CGMCC 1.7081</strain>
    </source>
</reference>
<evidence type="ECO:0000313" key="2">
    <source>
        <dbReference type="EMBL" id="GHG95217.1"/>
    </source>
</evidence>
<accession>A0A8J3H8Y8</accession>
<evidence type="ECO:0000256" key="1">
    <source>
        <dbReference type="SAM" id="Coils"/>
    </source>
</evidence>
<sequence>MSQIQELEGRITAAMARISVGLGALAQQAGAREMAGSALSQALNEEKLANAQLEERLRHLKEKHAEEIAALQFQLEAAEAQEPSDTEIAALKAEIEALKARLADTADLDSLSAESERMAADLERARSEAEVLREELVELQAGPGDSGAEADLRAQVAVLQAELAEARAVVPVASVEMAGDLDALQTELAHQAEQAARLDMEMQRLRATNDQLRETSAALRAVNEAGVGEPSLINRAMLAELEALRATRAVEAAEAGAILSRLEPLLASARNPSEGEDE</sequence>
<keyword evidence="3" id="KW-1185">Reference proteome</keyword>
<dbReference type="EMBL" id="BNAP01000014">
    <property type="protein sequence ID" value="GHG95217.1"/>
    <property type="molecule type" value="Genomic_DNA"/>
</dbReference>